<dbReference type="Gene3D" id="2.60.40.10">
    <property type="entry name" value="Immunoglobulins"/>
    <property type="match status" value="1"/>
</dbReference>
<accession>A0A7D5GP88</accession>
<dbReference type="Pfam" id="PF00041">
    <property type="entry name" value="fn3"/>
    <property type="match status" value="1"/>
</dbReference>
<dbReference type="Pfam" id="PF09423">
    <property type="entry name" value="PhoD"/>
    <property type="match status" value="1"/>
</dbReference>
<evidence type="ECO:0000256" key="1">
    <source>
        <dbReference type="ARBA" id="ARBA00022729"/>
    </source>
</evidence>
<organism evidence="4 5">
    <name type="scientific">Natrinema halophilum</name>
    <dbReference type="NCBI Taxonomy" id="1699371"/>
    <lineage>
        <taxon>Archaea</taxon>
        <taxon>Methanobacteriati</taxon>
        <taxon>Methanobacteriota</taxon>
        <taxon>Stenosarchaea group</taxon>
        <taxon>Halobacteria</taxon>
        <taxon>Halobacteriales</taxon>
        <taxon>Natrialbaceae</taxon>
        <taxon>Natrinema</taxon>
    </lineage>
</organism>
<dbReference type="Gene3D" id="2.60.40.380">
    <property type="entry name" value="Purple acid phosphatase-like, N-terminal"/>
    <property type="match status" value="1"/>
</dbReference>
<reference evidence="4 5" key="1">
    <citation type="submission" date="2020-07" db="EMBL/GenBank/DDBJ databases">
        <authorList>
            <person name="Cui H."/>
        </authorList>
    </citation>
    <scope>NUCLEOTIDE SEQUENCE [LARGE SCALE GENOMIC DNA]</scope>
    <source>
        <strain evidence="4 5">YPL8</strain>
    </source>
</reference>
<dbReference type="CDD" id="cd04080">
    <property type="entry name" value="CBM6_cellulase-like"/>
    <property type="match status" value="1"/>
</dbReference>
<gene>
    <name evidence="4" type="ORF">HYG82_15575</name>
</gene>
<dbReference type="PANTHER" id="PTHR43606">
    <property type="entry name" value="PHOSPHATASE, PUTATIVE (AFU_ORTHOLOGUE AFUA_6G08710)-RELATED"/>
    <property type="match status" value="1"/>
</dbReference>
<feature type="domain" description="Fibronectin type-III" evidence="2">
    <location>
        <begin position="537"/>
        <end position="623"/>
    </location>
</feature>
<dbReference type="SUPFAM" id="SSF49265">
    <property type="entry name" value="Fibronectin type III"/>
    <property type="match status" value="1"/>
</dbReference>
<evidence type="ECO:0000313" key="5">
    <source>
        <dbReference type="Proteomes" id="UP000509241"/>
    </source>
</evidence>
<dbReference type="InterPro" id="IPR006311">
    <property type="entry name" value="TAT_signal"/>
</dbReference>
<dbReference type="PROSITE" id="PS51318">
    <property type="entry name" value="TAT"/>
    <property type="match status" value="1"/>
</dbReference>
<dbReference type="InterPro" id="IPR029052">
    <property type="entry name" value="Metallo-depent_PP-like"/>
</dbReference>
<dbReference type="InterPro" id="IPR005084">
    <property type="entry name" value="CBM6"/>
</dbReference>
<name>A0A7D5GP88_9EURY</name>
<dbReference type="InterPro" id="IPR052900">
    <property type="entry name" value="Phospholipid_Metab_Enz"/>
</dbReference>
<dbReference type="CDD" id="cd00063">
    <property type="entry name" value="FN3"/>
    <property type="match status" value="1"/>
</dbReference>
<dbReference type="InterPro" id="IPR003961">
    <property type="entry name" value="FN3_dom"/>
</dbReference>
<sequence>MDGTSQSDRELTEQNRRQFLQRTSAASVVSTLGLSTGTATAMTDDGMFETDPFTLGIASGDPLPDSVILWTRIAPNPLTRGGGMPAENVDVRWSIATDESMTDVVQTGTATAWPEHAHTVHVDVTGLAANTEYYYRFEAGGKRSAVGRTKTAPASDAELEEFRFGFASCQSWPDGFYTAYRYMAADELDLIVHLGDYIYEYPIGASGGVRNTSVPSAYRTETETLERYRLQYGLYKSDRDLKAAHASAPWLITRDDHEADNNWAGDVPQDPDEQTTKEFLKRQAAAFKAYYEHMPFRRAQRPDGPDQKLYRNYSFGELVEFNVLDTRQYRSDQACGDAFTVVDCQERFGEDRSILGDDQEQWLLDNLEDSTATWNVLANQLPIAKMDFKQGPEEGYRTDQWDGYVADQETVLRALEEDATNPIVITGDFHNNWATNLKSPKRGSARTVGAEFVGTSIASGGDGIEMDDFGRHVISENEHVKYYCNKRGYVRCTVTPEEWIAEYQVVDHVTEPDAPIRTDARFVVEDGVPGLQPRPTSPVELSAASVSETDVTLEWNAPHGLEGNVREYWVYVDGEKRIETTETQTTVSDLTPGMTYSFSVALVDDDGNRSPISDPLEVTMNGSNDPPAILELPDRLEAEDYHDASDTTDGNRGGAYRDGSVDIKEYSNDRFSVGWTADGEWLEYDVAVAEGGEYDLTGRVASDSDTGGAFHLEVDGKDVTGTIPVETTGGWQSWTTVSERDLRLAGGEHTLRLVVEDGSWNLDWLEFSTPGDDDEELVLEDFDERSS</sequence>
<evidence type="ECO:0000259" key="3">
    <source>
        <dbReference type="PROSITE" id="PS51175"/>
    </source>
</evidence>
<dbReference type="AlphaFoldDB" id="A0A7D5GP88"/>
<keyword evidence="1" id="KW-0732">Signal</keyword>
<dbReference type="InterPro" id="IPR032093">
    <property type="entry name" value="PhoD_N"/>
</dbReference>
<dbReference type="PROSITE" id="PS51175">
    <property type="entry name" value="CBM6"/>
    <property type="match status" value="1"/>
</dbReference>
<dbReference type="Pfam" id="PF16655">
    <property type="entry name" value="PhoD_N"/>
    <property type="match status" value="1"/>
</dbReference>
<evidence type="ECO:0000313" key="4">
    <source>
        <dbReference type="EMBL" id="QLG50173.1"/>
    </source>
</evidence>
<dbReference type="SUPFAM" id="SSF56300">
    <property type="entry name" value="Metallo-dependent phosphatases"/>
    <property type="match status" value="1"/>
</dbReference>
<proteinExistence type="predicted"/>
<dbReference type="EMBL" id="CP058601">
    <property type="protein sequence ID" value="QLG50173.1"/>
    <property type="molecule type" value="Genomic_DNA"/>
</dbReference>
<dbReference type="Proteomes" id="UP000509241">
    <property type="component" value="Chromosome"/>
</dbReference>
<dbReference type="Gene3D" id="3.60.21.70">
    <property type="entry name" value="PhoD-like phosphatase"/>
    <property type="match status" value="1"/>
</dbReference>
<dbReference type="PANTHER" id="PTHR43606:SF2">
    <property type="entry name" value="ALKALINE PHOSPHATASE FAMILY PROTEIN (AFU_ORTHOLOGUE AFUA_5G03860)"/>
    <property type="match status" value="1"/>
</dbReference>
<dbReference type="InterPro" id="IPR013783">
    <property type="entry name" value="Ig-like_fold"/>
</dbReference>
<dbReference type="InterPro" id="IPR018946">
    <property type="entry name" value="PhoD-like_MPP"/>
</dbReference>
<dbReference type="KEGG" id="haly:HYG82_15575"/>
<dbReference type="SUPFAM" id="SSF49785">
    <property type="entry name" value="Galactose-binding domain-like"/>
    <property type="match status" value="1"/>
</dbReference>
<protein>
    <submittedName>
        <fullName evidence="4">Alkaline phosphatase D family protein</fullName>
    </submittedName>
</protein>
<evidence type="ECO:0000259" key="2">
    <source>
        <dbReference type="PROSITE" id="PS50853"/>
    </source>
</evidence>
<dbReference type="PROSITE" id="PS50853">
    <property type="entry name" value="FN3"/>
    <property type="match status" value="1"/>
</dbReference>
<dbReference type="CDD" id="cd07389">
    <property type="entry name" value="MPP_PhoD"/>
    <property type="match status" value="1"/>
</dbReference>
<feature type="domain" description="CBM6" evidence="3">
    <location>
        <begin position="634"/>
        <end position="768"/>
    </location>
</feature>
<dbReference type="RefSeq" id="WP_179262423.1">
    <property type="nucleotide sequence ID" value="NZ_CP058601.1"/>
</dbReference>
<dbReference type="GeneID" id="56034740"/>
<dbReference type="Pfam" id="PF03422">
    <property type="entry name" value="CBM_6"/>
    <property type="match status" value="1"/>
</dbReference>
<dbReference type="GO" id="GO:0030246">
    <property type="term" value="F:carbohydrate binding"/>
    <property type="evidence" value="ECO:0007669"/>
    <property type="project" value="InterPro"/>
</dbReference>
<dbReference type="InterPro" id="IPR038607">
    <property type="entry name" value="PhoD-like_sf"/>
</dbReference>
<dbReference type="InterPro" id="IPR008979">
    <property type="entry name" value="Galactose-bd-like_sf"/>
</dbReference>
<keyword evidence="5" id="KW-1185">Reference proteome</keyword>
<dbReference type="SMART" id="SM00060">
    <property type="entry name" value="FN3"/>
    <property type="match status" value="2"/>
</dbReference>
<dbReference type="Gene3D" id="2.60.120.260">
    <property type="entry name" value="Galactose-binding domain-like"/>
    <property type="match status" value="1"/>
</dbReference>
<dbReference type="InterPro" id="IPR036116">
    <property type="entry name" value="FN3_sf"/>
</dbReference>
<dbReference type="SMART" id="SM00606">
    <property type="entry name" value="CBD_IV"/>
    <property type="match status" value="1"/>
</dbReference>
<dbReference type="InterPro" id="IPR006584">
    <property type="entry name" value="Cellulose-bd_IV"/>
</dbReference>
<dbReference type="OrthoDB" id="8638at2157"/>